<dbReference type="PROSITE" id="PS51186">
    <property type="entry name" value="GNAT"/>
    <property type="match status" value="1"/>
</dbReference>
<accession>A0A7S7NLN1</accession>
<dbReference type="GO" id="GO:0016747">
    <property type="term" value="F:acyltransferase activity, transferring groups other than amino-acyl groups"/>
    <property type="evidence" value="ECO:0007669"/>
    <property type="project" value="InterPro"/>
</dbReference>
<dbReference type="RefSeq" id="WP_194447578.1">
    <property type="nucleotide sequence ID" value="NZ_CP063849.1"/>
</dbReference>
<dbReference type="AlphaFoldDB" id="A0A7S7NLN1"/>
<gene>
    <name evidence="4" type="ORF">IRI77_24225</name>
</gene>
<sequence>MKARPAVPSDSAAIASIYNEGIEDRTATFETRPRSEADIRSWFDGAHPIVVVEAEGRIIAFAATSTYRPRDCYAGVAEFSVYVARSGRGKGAGRIAMLALQDAAEKSGLWKLVSRVFTDNQASLGLLASLGFRQVGVYEKHGKLDGAWRDVVIVELLLPANCR</sequence>
<dbReference type="InterPro" id="IPR016181">
    <property type="entry name" value="Acyl_CoA_acyltransferase"/>
</dbReference>
<feature type="domain" description="N-acetyltransferase" evidence="3">
    <location>
        <begin position="1"/>
        <end position="159"/>
    </location>
</feature>
<evidence type="ECO:0000313" key="5">
    <source>
        <dbReference type="Proteomes" id="UP000593892"/>
    </source>
</evidence>
<dbReference type="CDD" id="cd04301">
    <property type="entry name" value="NAT_SF"/>
    <property type="match status" value="1"/>
</dbReference>
<dbReference type="KEGG" id="pfer:IRI77_24225"/>
<dbReference type="PANTHER" id="PTHR43072:SF23">
    <property type="entry name" value="UPF0039 PROTEIN C11D3.02C"/>
    <property type="match status" value="1"/>
</dbReference>
<keyword evidence="1 4" id="KW-0808">Transferase</keyword>
<evidence type="ECO:0000259" key="3">
    <source>
        <dbReference type="PROSITE" id="PS51186"/>
    </source>
</evidence>
<dbReference type="InterPro" id="IPR000182">
    <property type="entry name" value="GNAT_dom"/>
</dbReference>
<dbReference type="SUPFAM" id="SSF55729">
    <property type="entry name" value="Acyl-CoA N-acyltransferases (Nat)"/>
    <property type="match status" value="1"/>
</dbReference>
<keyword evidence="2" id="KW-0012">Acyltransferase</keyword>
<dbReference type="Gene3D" id="3.40.630.30">
    <property type="match status" value="1"/>
</dbReference>
<protein>
    <submittedName>
        <fullName evidence="4">N-acetyltransferase</fullName>
    </submittedName>
</protein>
<keyword evidence="5" id="KW-1185">Reference proteome</keyword>
<dbReference type="NCBIfam" id="NF040503">
    <property type="entry name" value="resist_ArsN1a"/>
    <property type="match status" value="1"/>
</dbReference>
<dbReference type="PANTHER" id="PTHR43072">
    <property type="entry name" value="N-ACETYLTRANSFERASE"/>
    <property type="match status" value="1"/>
</dbReference>
<evidence type="ECO:0000256" key="1">
    <source>
        <dbReference type="ARBA" id="ARBA00022679"/>
    </source>
</evidence>
<name>A0A7S7NLN1_PALFE</name>
<dbReference type="Proteomes" id="UP000593892">
    <property type="component" value="Chromosome"/>
</dbReference>
<proteinExistence type="predicted"/>
<reference evidence="4 5" key="1">
    <citation type="submission" date="2020-10" db="EMBL/GenBank/DDBJ databases">
        <title>Complete genome sequence of Paludibaculum fermentans P105T, a facultatively anaerobic acidobacterium capable of dissimilatory Fe(III) reduction.</title>
        <authorList>
            <person name="Dedysh S.N."/>
            <person name="Beletsky A.V."/>
            <person name="Kulichevskaya I.S."/>
            <person name="Mardanov A.V."/>
            <person name="Ravin N.V."/>
        </authorList>
    </citation>
    <scope>NUCLEOTIDE SEQUENCE [LARGE SCALE GENOMIC DNA]</scope>
    <source>
        <strain evidence="4 5">P105</strain>
    </source>
</reference>
<evidence type="ECO:0000313" key="4">
    <source>
        <dbReference type="EMBL" id="QOY85908.1"/>
    </source>
</evidence>
<evidence type="ECO:0000256" key="2">
    <source>
        <dbReference type="ARBA" id="ARBA00023315"/>
    </source>
</evidence>
<dbReference type="EMBL" id="CP063849">
    <property type="protein sequence ID" value="QOY85908.1"/>
    <property type="molecule type" value="Genomic_DNA"/>
</dbReference>
<organism evidence="4 5">
    <name type="scientific">Paludibaculum fermentans</name>
    <dbReference type="NCBI Taxonomy" id="1473598"/>
    <lineage>
        <taxon>Bacteria</taxon>
        <taxon>Pseudomonadati</taxon>
        <taxon>Acidobacteriota</taxon>
        <taxon>Terriglobia</taxon>
        <taxon>Bryobacterales</taxon>
        <taxon>Bryobacteraceae</taxon>
        <taxon>Paludibaculum</taxon>
    </lineage>
</organism>
<dbReference type="Pfam" id="PF00583">
    <property type="entry name" value="Acetyltransf_1"/>
    <property type="match status" value="1"/>
</dbReference>